<dbReference type="OrthoDB" id="9774591at2"/>
<dbReference type="Proteomes" id="UP000246569">
    <property type="component" value="Unassembled WGS sequence"/>
</dbReference>
<protein>
    <submittedName>
        <fullName evidence="3">4-methylaminobutanoate oxidase (Formaldehyde-forming)</fullName>
    </submittedName>
</protein>
<dbReference type="PANTHER" id="PTHR13847">
    <property type="entry name" value="SARCOSINE DEHYDROGENASE-RELATED"/>
    <property type="match status" value="1"/>
</dbReference>
<keyword evidence="1" id="KW-0560">Oxidoreductase</keyword>
<dbReference type="Gene3D" id="3.50.50.60">
    <property type="entry name" value="FAD/NAD(P)-binding domain"/>
    <property type="match status" value="1"/>
</dbReference>
<accession>A0A317N0C5</accession>
<comment type="caution">
    <text evidence="3">The sequence shown here is derived from an EMBL/GenBank/DDBJ whole genome shotgun (WGS) entry which is preliminary data.</text>
</comment>
<organism evidence="3 4">
    <name type="scientific">Plasticicumulans acidivorans</name>
    <dbReference type="NCBI Taxonomy" id="886464"/>
    <lineage>
        <taxon>Bacteria</taxon>
        <taxon>Pseudomonadati</taxon>
        <taxon>Pseudomonadota</taxon>
        <taxon>Gammaproteobacteria</taxon>
        <taxon>Candidatus Competibacteraceae</taxon>
        <taxon>Plasticicumulans</taxon>
    </lineage>
</organism>
<dbReference type="Gene3D" id="3.30.9.10">
    <property type="entry name" value="D-Amino Acid Oxidase, subunit A, domain 2"/>
    <property type="match status" value="1"/>
</dbReference>
<dbReference type="RefSeq" id="WP_110016576.1">
    <property type="nucleotide sequence ID" value="NZ_QGTJ01000001.1"/>
</dbReference>
<name>A0A317N0C5_9GAMM</name>
<dbReference type="GO" id="GO:0005737">
    <property type="term" value="C:cytoplasm"/>
    <property type="evidence" value="ECO:0007669"/>
    <property type="project" value="TreeGrafter"/>
</dbReference>
<feature type="domain" description="FAD dependent oxidoreductase" evidence="2">
    <location>
        <begin position="9"/>
        <end position="366"/>
    </location>
</feature>
<dbReference type="InterPro" id="IPR036188">
    <property type="entry name" value="FAD/NAD-bd_sf"/>
</dbReference>
<dbReference type="PANTHER" id="PTHR13847:SF287">
    <property type="entry name" value="FAD-DEPENDENT OXIDOREDUCTASE DOMAIN-CONTAINING PROTEIN 1"/>
    <property type="match status" value="1"/>
</dbReference>
<dbReference type="InterPro" id="IPR006076">
    <property type="entry name" value="FAD-dep_OxRdtase"/>
</dbReference>
<evidence type="ECO:0000259" key="2">
    <source>
        <dbReference type="Pfam" id="PF01266"/>
    </source>
</evidence>
<evidence type="ECO:0000313" key="4">
    <source>
        <dbReference type="Proteomes" id="UP000246569"/>
    </source>
</evidence>
<dbReference type="GO" id="GO:0016491">
    <property type="term" value="F:oxidoreductase activity"/>
    <property type="evidence" value="ECO:0007669"/>
    <property type="project" value="UniProtKB-KW"/>
</dbReference>
<evidence type="ECO:0000256" key="1">
    <source>
        <dbReference type="ARBA" id="ARBA00023002"/>
    </source>
</evidence>
<sequence>MKPLPPNADLIVIGGGVIGQSVAWHYARAGYGRVLLLERGMPAAQASSQAAALLTRLRESAELMAFTRRTDAAIDELEAELGEPLDRRRSGQLHVAASETAADRLQQLASLAARTGEPWEWLGASAAQRLAPWLAADAIRQALLLPAESWIDPYRLAMAYGRAARGHGARLQPGVEVTALQVERERVVGVETTRGAVAAGCVVDASGVWAGLLAGPYGGSLPFAAVRSQYWITASATPKFPLTMPVVLLPDLGLYARPELGALLFGVRESRSAVFDARTLPHDIEGFDTGDGWPALAGIAPALARLSPTLIEVGIRHHVSGLSTYTPDGRYVLGALPGLDGLLVASGCCGSGVAASGGIGQALAELAAGRTPFVDLAAFAPARFGSIDRFSPDWLSRCGAARAGKRGG</sequence>
<evidence type="ECO:0000313" key="3">
    <source>
        <dbReference type="EMBL" id="PWV65570.1"/>
    </source>
</evidence>
<reference evidence="3 4" key="1">
    <citation type="submission" date="2018-05" db="EMBL/GenBank/DDBJ databases">
        <title>Genomic Encyclopedia of Type Strains, Phase IV (KMG-IV): sequencing the most valuable type-strain genomes for metagenomic binning, comparative biology and taxonomic classification.</title>
        <authorList>
            <person name="Goeker M."/>
        </authorList>
    </citation>
    <scope>NUCLEOTIDE SEQUENCE [LARGE SCALE GENOMIC DNA]</scope>
    <source>
        <strain evidence="3 4">DSM 23606</strain>
    </source>
</reference>
<dbReference type="SUPFAM" id="SSF51905">
    <property type="entry name" value="FAD/NAD(P)-binding domain"/>
    <property type="match status" value="1"/>
</dbReference>
<dbReference type="AlphaFoldDB" id="A0A317N0C5"/>
<dbReference type="EMBL" id="QGTJ01000001">
    <property type="protein sequence ID" value="PWV65570.1"/>
    <property type="molecule type" value="Genomic_DNA"/>
</dbReference>
<dbReference type="Pfam" id="PF01266">
    <property type="entry name" value="DAO"/>
    <property type="match status" value="1"/>
</dbReference>
<proteinExistence type="predicted"/>
<keyword evidence="4" id="KW-1185">Reference proteome</keyword>
<gene>
    <name evidence="3" type="ORF">C7443_10154</name>
</gene>
<dbReference type="SUPFAM" id="SSF54373">
    <property type="entry name" value="FAD-linked reductases, C-terminal domain"/>
    <property type="match status" value="1"/>
</dbReference>